<name>X1Q046_9ZZZZ</name>
<dbReference type="InterPro" id="IPR049874">
    <property type="entry name" value="ROK_cs"/>
</dbReference>
<dbReference type="AlphaFoldDB" id="X1Q046"/>
<comment type="caution">
    <text evidence="1">The sequence shown here is derived from an EMBL/GenBank/DDBJ whole genome shotgun (WGS) entry which is preliminary data.</text>
</comment>
<proteinExistence type="predicted"/>
<dbReference type="EMBL" id="BARW01000274">
    <property type="protein sequence ID" value="GAI61932.1"/>
    <property type="molecule type" value="Genomic_DNA"/>
</dbReference>
<evidence type="ECO:0000313" key="1">
    <source>
        <dbReference type="EMBL" id="GAI61932.1"/>
    </source>
</evidence>
<feature type="non-terminal residue" evidence="1">
    <location>
        <position position="1"/>
    </location>
</feature>
<accession>X1Q046</accession>
<dbReference type="InterPro" id="IPR000600">
    <property type="entry name" value="ROK"/>
</dbReference>
<gene>
    <name evidence="1" type="ORF">S12H4_01392</name>
</gene>
<protein>
    <recommendedName>
        <fullName evidence="2">Glucokinase</fullName>
    </recommendedName>
</protein>
<sequence>GLIDRNGKNLGEGSVSTGSYSDIEMFLLALYEQINVLISNAENEMQIKGIGIVAPMGNYKKGTIEHAANLPWKGIIPLAESFEKICRKPVLVTNDANAAAIGEMMFGGAKGMKDFIMITLGTGLGGGVVTNGELVYGHDGFAGEIGHIIVDPQGRICNCGKRGCLETYASATGIKRTVFELLADSNKKSGLRDSSYNELDAKKIHEEAKKGDQIALDAFDYTGKILGKVLADCVAFSNPEAIFLLGGLANAGKYIFDPTKYYMEKNLLTVYKNKVRIQPSELDGANAAVLGSSALVWKELEQ</sequence>
<dbReference type="Pfam" id="PF00480">
    <property type="entry name" value="ROK"/>
    <property type="match status" value="1"/>
</dbReference>
<dbReference type="SUPFAM" id="SSF53067">
    <property type="entry name" value="Actin-like ATPase domain"/>
    <property type="match status" value="1"/>
</dbReference>
<dbReference type="Gene3D" id="3.30.420.40">
    <property type="match status" value="2"/>
</dbReference>
<organism evidence="1">
    <name type="scientific">marine sediment metagenome</name>
    <dbReference type="NCBI Taxonomy" id="412755"/>
    <lineage>
        <taxon>unclassified sequences</taxon>
        <taxon>metagenomes</taxon>
        <taxon>ecological metagenomes</taxon>
    </lineage>
</organism>
<evidence type="ECO:0008006" key="2">
    <source>
        <dbReference type="Google" id="ProtNLM"/>
    </source>
</evidence>
<reference evidence="1" key="1">
    <citation type="journal article" date="2014" name="Front. Microbiol.">
        <title>High frequency of phylogenetically diverse reductive dehalogenase-homologous genes in deep subseafloor sedimentary metagenomes.</title>
        <authorList>
            <person name="Kawai M."/>
            <person name="Futagami T."/>
            <person name="Toyoda A."/>
            <person name="Takaki Y."/>
            <person name="Nishi S."/>
            <person name="Hori S."/>
            <person name="Arai W."/>
            <person name="Tsubouchi T."/>
            <person name="Morono Y."/>
            <person name="Uchiyama I."/>
            <person name="Ito T."/>
            <person name="Fujiyama A."/>
            <person name="Inagaki F."/>
            <person name="Takami H."/>
        </authorList>
    </citation>
    <scope>NUCLEOTIDE SEQUENCE</scope>
    <source>
        <strain evidence="1">Expedition CK06-06</strain>
    </source>
</reference>
<dbReference type="PANTHER" id="PTHR18964">
    <property type="entry name" value="ROK (REPRESSOR, ORF, KINASE) FAMILY"/>
    <property type="match status" value="1"/>
</dbReference>
<dbReference type="PROSITE" id="PS01125">
    <property type="entry name" value="ROK"/>
    <property type="match status" value="1"/>
</dbReference>
<dbReference type="InterPro" id="IPR043129">
    <property type="entry name" value="ATPase_NBD"/>
</dbReference>
<dbReference type="PANTHER" id="PTHR18964:SF149">
    <property type="entry name" value="BIFUNCTIONAL UDP-N-ACETYLGLUCOSAMINE 2-EPIMERASE_N-ACETYLMANNOSAMINE KINASE"/>
    <property type="match status" value="1"/>
</dbReference>